<evidence type="ECO:0000256" key="2">
    <source>
        <dbReference type="SAM" id="Phobius"/>
    </source>
</evidence>
<keyword evidence="2" id="KW-0812">Transmembrane</keyword>
<keyword evidence="5" id="KW-1185">Reference proteome</keyword>
<accession>A0A316YGG3</accession>
<dbReference type="AlphaFoldDB" id="A0A316YGG3"/>
<name>A0A316YGG3_9BASI</name>
<dbReference type="Pfam" id="PF20152">
    <property type="entry name" value="DUF6534"/>
    <property type="match status" value="1"/>
</dbReference>
<keyword evidence="2" id="KW-0472">Membrane</keyword>
<feature type="transmembrane region" description="Helical" evidence="2">
    <location>
        <begin position="184"/>
        <end position="204"/>
    </location>
</feature>
<dbReference type="RefSeq" id="XP_025375450.1">
    <property type="nucleotide sequence ID" value="XM_025525216.1"/>
</dbReference>
<feature type="transmembrane region" description="Helical" evidence="2">
    <location>
        <begin position="107"/>
        <end position="128"/>
    </location>
</feature>
<proteinExistence type="predicted"/>
<evidence type="ECO:0000259" key="3">
    <source>
        <dbReference type="Pfam" id="PF20152"/>
    </source>
</evidence>
<feature type="region of interest" description="Disordered" evidence="1">
    <location>
        <begin position="318"/>
        <end position="368"/>
    </location>
</feature>
<dbReference type="PANTHER" id="PTHR40465:SF1">
    <property type="entry name" value="DUF6534 DOMAIN-CONTAINING PROTEIN"/>
    <property type="match status" value="1"/>
</dbReference>
<keyword evidence="2" id="KW-1133">Transmembrane helix</keyword>
<feature type="transmembrane region" description="Helical" evidence="2">
    <location>
        <begin position="224"/>
        <end position="248"/>
    </location>
</feature>
<gene>
    <name evidence="4" type="ORF">FA10DRAFT_303235</name>
</gene>
<protein>
    <recommendedName>
        <fullName evidence="3">DUF6534 domain-containing protein</fullName>
    </recommendedName>
</protein>
<dbReference type="Proteomes" id="UP000245768">
    <property type="component" value="Unassembled WGS sequence"/>
</dbReference>
<feature type="transmembrane region" description="Helical" evidence="2">
    <location>
        <begin position="254"/>
        <end position="275"/>
    </location>
</feature>
<dbReference type="EMBL" id="KZ819638">
    <property type="protein sequence ID" value="PWN88252.1"/>
    <property type="molecule type" value="Genomic_DNA"/>
</dbReference>
<feature type="transmembrane region" description="Helical" evidence="2">
    <location>
        <begin position="66"/>
        <end position="87"/>
    </location>
</feature>
<feature type="region of interest" description="Disordered" evidence="1">
    <location>
        <begin position="284"/>
        <end position="303"/>
    </location>
</feature>
<feature type="domain" description="DUF6534" evidence="3">
    <location>
        <begin position="193"/>
        <end position="277"/>
    </location>
</feature>
<feature type="transmembrane region" description="Helical" evidence="2">
    <location>
        <begin position="37"/>
        <end position="54"/>
    </location>
</feature>
<dbReference type="PANTHER" id="PTHR40465">
    <property type="entry name" value="CHROMOSOME 1, WHOLE GENOME SHOTGUN SEQUENCE"/>
    <property type="match status" value="1"/>
</dbReference>
<dbReference type="OrthoDB" id="2536347at2759"/>
<evidence type="ECO:0000313" key="5">
    <source>
        <dbReference type="Proteomes" id="UP000245768"/>
    </source>
</evidence>
<dbReference type="STRING" id="215250.A0A316YGG3"/>
<evidence type="ECO:0000256" key="1">
    <source>
        <dbReference type="SAM" id="MobiDB-lite"/>
    </source>
</evidence>
<sequence length="368" mass="41605">MIRDISQTKTWPDHLSSLDEVYYMAQKMLWCKYFGDLFTWAFYGLLIVQAYFYYINYPDDKKWTRFLVLALFLIETASTAFVSWAGYKTIIAGWGHSPYLPAATYGSMMFDCTVSSIVHGLYAFRISVLYQRRWIRDMTIGLTLAMVIMLLSSAQWACCMVAAIYNALQSKQGPGKRFIARKFFRVWLVIATVDDILITGLLAYKLYTSRSGVNSTNAFIKKLLYIIIPCGFLTAFVTLMILVIQVHWTGTNLYQFLIIVLSKLYTNSVLLCLNLRPSRKKTSRHTVGVGMEQRPDKSGGSSQFRLDGVQIDSKLEQAMSPGRNSGNHEGSCNSHQHEVSSVASAAPFSNLDESSRKWPALKSSSLCS</sequence>
<dbReference type="InterPro" id="IPR045339">
    <property type="entry name" value="DUF6534"/>
</dbReference>
<dbReference type="GeneID" id="37047132"/>
<feature type="transmembrane region" description="Helical" evidence="2">
    <location>
        <begin position="140"/>
        <end position="164"/>
    </location>
</feature>
<dbReference type="InParanoid" id="A0A316YGG3"/>
<evidence type="ECO:0000313" key="4">
    <source>
        <dbReference type="EMBL" id="PWN88252.1"/>
    </source>
</evidence>
<organism evidence="4 5">
    <name type="scientific">Acaromyces ingoldii</name>
    <dbReference type="NCBI Taxonomy" id="215250"/>
    <lineage>
        <taxon>Eukaryota</taxon>
        <taxon>Fungi</taxon>
        <taxon>Dikarya</taxon>
        <taxon>Basidiomycota</taxon>
        <taxon>Ustilaginomycotina</taxon>
        <taxon>Exobasidiomycetes</taxon>
        <taxon>Exobasidiales</taxon>
        <taxon>Cryptobasidiaceae</taxon>
        <taxon>Acaromyces</taxon>
    </lineage>
</organism>
<feature type="compositionally biased region" description="Polar residues" evidence="1">
    <location>
        <begin position="322"/>
        <end position="343"/>
    </location>
</feature>
<reference evidence="4 5" key="1">
    <citation type="journal article" date="2018" name="Mol. Biol. Evol.">
        <title>Broad Genomic Sampling Reveals a Smut Pathogenic Ancestry of the Fungal Clade Ustilaginomycotina.</title>
        <authorList>
            <person name="Kijpornyongpan T."/>
            <person name="Mondo S.J."/>
            <person name="Barry K."/>
            <person name="Sandor L."/>
            <person name="Lee J."/>
            <person name="Lipzen A."/>
            <person name="Pangilinan J."/>
            <person name="LaButti K."/>
            <person name="Hainaut M."/>
            <person name="Henrissat B."/>
            <person name="Grigoriev I.V."/>
            <person name="Spatafora J.W."/>
            <person name="Aime M.C."/>
        </authorList>
    </citation>
    <scope>NUCLEOTIDE SEQUENCE [LARGE SCALE GENOMIC DNA]</scope>
    <source>
        <strain evidence="4 5">MCA 4198</strain>
    </source>
</reference>